<dbReference type="EMBL" id="JAYWIO010000003">
    <property type="protein sequence ID" value="KAK7274740.1"/>
    <property type="molecule type" value="Genomic_DNA"/>
</dbReference>
<sequence length="68" mass="7894">MYVHLLSNQFVHGQLESKRKHACSMVYVISVDPFSREECQCESRLSLLSNYVSSQIVNQYVSSGCWKY</sequence>
<evidence type="ECO:0000313" key="2">
    <source>
        <dbReference type="Proteomes" id="UP001372338"/>
    </source>
</evidence>
<protein>
    <submittedName>
        <fullName evidence="1">Uncharacterized protein</fullName>
    </submittedName>
</protein>
<comment type="caution">
    <text evidence="1">The sequence shown here is derived from an EMBL/GenBank/DDBJ whole genome shotgun (WGS) entry which is preliminary data.</text>
</comment>
<evidence type="ECO:0000313" key="1">
    <source>
        <dbReference type="EMBL" id="KAK7274740.1"/>
    </source>
</evidence>
<organism evidence="1 2">
    <name type="scientific">Crotalaria pallida</name>
    <name type="common">Smooth rattlebox</name>
    <name type="synonym">Crotalaria striata</name>
    <dbReference type="NCBI Taxonomy" id="3830"/>
    <lineage>
        <taxon>Eukaryota</taxon>
        <taxon>Viridiplantae</taxon>
        <taxon>Streptophyta</taxon>
        <taxon>Embryophyta</taxon>
        <taxon>Tracheophyta</taxon>
        <taxon>Spermatophyta</taxon>
        <taxon>Magnoliopsida</taxon>
        <taxon>eudicotyledons</taxon>
        <taxon>Gunneridae</taxon>
        <taxon>Pentapetalae</taxon>
        <taxon>rosids</taxon>
        <taxon>fabids</taxon>
        <taxon>Fabales</taxon>
        <taxon>Fabaceae</taxon>
        <taxon>Papilionoideae</taxon>
        <taxon>50 kb inversion clade</taxon>
        <taxon>genistoids sensu lato</taxon>
        <taxon>core genistoids</taxon>
        <taxon>Crotalarieae</taxon>
        <taxon>Crotalaria</taxon>
    </lineage>
</organism>
<proteinExistence type="predicted"/>
<keyword evidence="2" id="KW-1185">Reference proteome</keyword>
<accession>A0AAN9FJU3</accession>
<reference evidence="1 2" key="1">
    <citation type="submission" date="2024-01" db="EMBL/GenBank/DDBJ databases">
        <title>The genomes of 5 underutilized Papilionoideae crops provide insights into root nodulation and disease resistanc.</title>
        <authorList>
            <person name="Yuan L."/>
        </authorList>
    </citation>
    <scope>NUCLEOTIDE SEQUENCE [LARGE SCALE GENOMIC DNA]</scope>
    <source>
        <strain evidence="1">ZHUSHIDOU_FW_LH</strain>
        <tissue evidence="1">Leaf</tissue>
    </source>
</reference>
<name>A0AAN9FJU3_CROPI</name>
<dbReference type="Proteomes" id="UP001372338">
    <property type="component" value="Unassembled WGS sequence"/>
</dbReference>
<dbReference type="AlphaFoldDB" id="A0AAN9FJU3"/>
<gene>
    <name evidence="1" type="ORF">RIF29_15838</name>
</gene>